<feature type="non-terminal residue" evidence="1">
    <location>
        <position position="1"/>
    </location>
</feature>
<name>W2YQ63_PHYNI</name>
<proteinExistence type="predicted"/>
<dbReference type="AlphaFoldDB" id="W2YQ63"/>
<accession>W2YQ63</accession>
<sequence length="68" mass="7693">KQTFEEPVTMTEEARMSVELKESVQRTYDKQRSQDLKILSVLTGSVNRSSCSGVLRKEVLSTNSRGSR</sequence>
<dbReference type="Proteomes" id="UP000018948">
    <property type="component" value="Unassembled WGS sequence"/>
</dbReference>
<gene>
    <name evidence="1" type="ORF">F442_15374</name>
</gene>
<reference evidence="1 2" key="1">
    <citation type="submission" date="2013-11" db="EMBL/GenBank/DDBJ databases">
        <title>The Genome Sequence of Phytophthora parasitica P10297.</title>
        <authorList>
            <consortium name="The Broad Institute Genomics Platform"/>
            <person name="Russ C."/>
            <person name="Tyler B."/>
            <person name="Panabieres F."/>
            <person name="Shan W."/>
            <person name="Tripathy S."/>
            <person name="Grunwald N."/>
            <person name="Machado M."/>
            <person name="Johnson C.S."/>
            <person name="Walker B."/>
            <person name="Young S.K."/>
            <person name="Zeng Q."/>
            <person name="Gargeya S."/>
            <person name="Fitzgerald M."/>
            <person name="Haas B."/>
            <person name="Abouelleil A."/>
            <person name="Allen A.W."/>
            <person name="Alvarado L."/>
            <person name="Arachchi H.M."/>
            <person name="Berlin A.M."/>
            <person name="Chapman S.B."/>
            <person name="Gainer-Dewar J."/>
            <person name="Goldberg J."/>
            <person name="Griggs A."/>
            <person name="Gujja S."/>
            <person name="Hansen M."/>
            <person name="Howarth C."/>
            <person name="Imamovic A."/>
            <person name="Ireland A."/>
            <person name="Larimer J."/>
            <person name="McCowan C."/>
            <person name="Murphy C."/>
            <person name="Pearson M."/>
            <person name="Poon T.W."/>
            <person name="Priest M."/>
            <person name="Roberts A."/>
            <person name="Saif S."/>
            <person name="Shea T."/>
            <person name="Sisk P."/>
            <person name="Sykes S."/>
            <person name="Wortman J."/>
            <person name="Nusbaum C."/>
            <person name="Birren B."/>
        </authorList>
    </citation>
    <scope>NUCLEOTIDE SEQUENCE [LARGE SCALE GENOMIC DNA]</scope>
    <source>
        <strain evidence="1 2">P10297</strain>
    </source>
</reference>
<comment type="caution">
    <text evidence="1">The sequence shown here is derived from an EMBL/GenBank/DDBJ whole genome shotgun (WGS) entry which is preliminary data.</text>
</comment>
<dbReference type="EMBL" id="ANIY01003268">
    <property type="protein sequence ID" value="ETP36758.1"/>
    <property type="molecule type" value="Genomic_DNA"/>
</dbReference>
<protein>
    <submittedName>
        <fullName evidence="1">Uncharacterized protein</fullName>
    </submittedName>
</protein>
<organism evidence="1 2">
    <name type="scientific">Phytophthora nicotianae P10297</name>
    <dbReference type="NCBI Taxonomy" id="1317064"/>
    <lineage>
        <taxon>Eukaryota</taxon>
        <taxon>Sar</taxon>
        <taxon>Stramenopiles</taxon>
        <taxon>Oomycota</taxon>
        <taxon>Peronosporomycetes</taxon>
        <taxon>Peronosporales</taxon>
        <taxon>Peronosporaceae</taxon>
        <taxon>Phytophthora</taxon>
    </lineage>
</organism>
<evidence type="ECO:0000313" key="1">
    <source>
        <dbReference type="EMBL" id="ETP36758.1"/>
    </source>
</evidence>
<evidence type="ECO:0000313" key="2">
    <source>
        <dbReference type="Proteomes" id="UP000018948"/>
    </source>
</evidence>